<gene>
    <name evidence="2" type="ORF">ARMGADRAFT_1031523</name>
</gene>
<dbReference type="AlphaFoldDB" id="A0A2H3DIK0"/>
<organism evidence="2 3">
    <name type="scientific">Armillaria gallica</name>
    <name type="common">Bulbous honey fungus</name>
    <name type="synonym">Armillaria bulbosa</name>
    <dbReference type="NCBI Taxonomy" id="47427"/>
    <lineage>
        <taxon>Eukaryota</taxon>
        <taxon>Fungi</taxon>
        <taxon>Dikarya</taxon>
        <taxon>Basidiomycota</taxon>
        <taxon>Agaricomycotina</taxon>
        <taxon>Agaricomycetes</taxon>
        <taxon>Agaricomycetidae</taxon>
        <taxon>Agaricales</taxon>
        <taxon>Marasmiineae</taxon>
        <taxon>Physalacriaceae</taxon>
        <taxon>Armillaria</taxon>
    </lineage>
</organism>
<feature type="region of interest" description="Disordered" evidence="1">
    <location>
        <begin position="126"/>
        <end position="190"/>
    </location>
</feature>
<reference evidence="3" key="1">
    <citation type="journal article" date="2017" name="Nat. Ecol. Evol.">
        <title>Genome expansion and lineage-specific genetic innovations in the forest pathogenic fungi Armillaria.</title>
        <authorList>
            <person name="Sipos G."/>
            <person name="Prasanna A.N."/>
            <person name="Walter M.C."/>
            <person name="O'Connor E."/>
            <person name="Balint B."/>
            <person name="Krizsan K."/>
            <person name="Kiss B."/>
            <person name="Hess J."/>
            <person name="Varga T."/>
            <person name="Slot J."/>
            <person name="Riley R."/>
            <person name="Boka B."/>
            <person name="Rigling D."/>
            <person name="Barry K."/>
            <person name="Lee J."/>
            <person name="Mihaltcheva S."/>
            <person name="LaButti K."/>
            <person name="Lipzen A."/>
            <person name="Waldron R."/>
            <person name="Moloney N.M."/>
            <person name="Sperisen C."/>
            <person name="Kredics L."/>
            <person name="Vagvoelgyi C."/>
            <person name="Patrignani A."/>
            <person name="Fitzpatrick D."/>
            <person name="Nagy I."/>
            <person name="Doyle S."/>
            <person name="Anderson J.B."/>
            <person name="Grigoriev I.V."/>
            <person name="Gueldener U."/>
            <person name="Muensterkoetter M."/>
            <person name="Nagy L.G."/>
        </authorList>
    </citation>
    <scope>NUCLEOTIDE SEQUENCE [LARGE SCALE GENOMIC DNA]</scope>
    <source>
        <strain evidence="3">Ar21-2</strain>
    </source>
</reference>
<name>A0A2H3DIK0_ARMGA</name>
<accession>A0A2H3DIK0</accession>
<proteinExistence type="predicted"/>
<feature type="compositionally biased region" description="Basic and acidic residues" evidence="1">
    <location>
        <begin position="149"/>
        <end position="169"/>
    </location>
</feature>
<dbReference type="EMBL" id="KZ293661">
    <property type="protein sequence ID" value="PBK91302.1"/>
    <property type="molecule type" value="Genomic_DNA"/>
</dbReference>
<evidence type="ECO:0000313" key="3">
    <source>
        <dbReference type="Proteomes" id="UP000217790"/>
    </source>
</evidence>
<evidence type="ECO:0000313" key="2">
    <source>
        <dbReference type="EMBL" id="PBK91302.1"/>
    </source>
</evidence>
<keyword evidence="3" id="KW-1185">Reference proteome</keyword>
<dbReference type="Proteomes" id="UP000217790">
    <property type="component" value="Unassembled WGS sequence"/>
</dbReference>
<evidence type="ECO:0000256" key="1">
    <source>
        <dbReference type="SAM" id="MobiDB-lite"/>
    </source>
</evidence>
<protein>
    <submittedName>
        <fullName evidence="2">Uncharacterized protein</fullName>
    </submittedName>
</protein>
<sequence>MDHIEMCISLETGCHYLWERPRLSSQEAVTGSTMPLNLESSKDSKEEGEIKEPCMLMHPAMHSSVIHARQGIPQHLGLTAEKAIKLGFVMLFPGQLPVLDEDSDEADENSREFTLSASLFQLGPAAPGDNHFMTDDDMPPLTSISSSSESDKESGKESEDDSEKDKDRIPGQGIFQVQVPDRGVGRNKRQEMMASTYLPAGPSPAMAITQLPMLF</sequence>
<dbReference type="InParanoid" id="A0A2H3DIK0"/>